<proteinExistence type="predicted"/>
<keyword evidence="3" id="KW-1185">Reference proteome</keyword>
<name>A0ABP8CW84_9ACTN</name>
<evidence type="ECO:0000256" key="1">
    <source>
        <dbReference type="SAM" id="Phobius"/>
    </source>
</evidence>
<keyword evidence="1" id="KW-0812">Transmembrane</keyword>
<gene>
    <name evidence="2" type="ORF">GCM10022255_006270</name>
</gene>
<evidence type="ECO:0000313" key="3">
    <source>
        <dbReference type="Proteomes" id="UP001500620"/>
    </source>
</evidence>
<sequence length="514" mass="55440">MAGPAAPPMVMPSVNPMGPGPGVAPAPYGAVAVPVQFAAPTATMPPGGWGPGAPWPGGARPGGGGWVPQPYPWGVQQLPPQPRRSYFWAVLTTLLVVSMLLALAGVAGTAWVLRSGGDSPTAVTWVDVRPEVGLKAIDEVLARHADAVKRKSVDAWMADVDQVDPGFVKRQRQEFENLTKVPFAELQFERTNISAPKMAAFLPSQLFDRYHAAVRVIAVTVRHRVEGVDTKVVATPWLAVFGYVGGRWVIAGDGAGKDMPTGAEGQPWDADGAITVVRDDRVVAVLSAEDADGGQKLLQLAEAGLRQVAEVRPTGWDGKVLLTAVNDKQIFDTYFAESPDRVAEVAAIAVPYYGAVAEWSARPSYATTRVVFNPTELSAPTAELQHDLTHEFTHAAMGPVTGPYTPRWVVEGFAEYVAYKDGKYNAAGIRAALGGMTIGTFPDDKQFYEEPRNYISGWLACRMIAETYGQDKLIAFYEAFMRMSEVESVSREVLGVGQTQLEQQWRDFVAQAGK</sequence>
<evidence type="ECO:0008006" key="4">
    <source>
        <dbReference type="Google" id="ProtNLM"/>
    </source>
</evidence>
<keyword evidence="1" id="KW-0472">Membrane</keyword>
<dbReference type="Proteomes" id="UP001500620">
    <property type="component" value="Unassembled WGS sequence"/>
</dbReference>
<organism evidence="2 3">
    <name type="scientific">Dactylosporangium darangshiense</name>
    <dbReference type="NCBI Taxonomy" id="579108"/>
    <lineage>
        <taxon>Bacteria</taxon>
        <taxon>Bacillati</taxon>
        <taxon>Actinomycetota</taxon>
        <taxon>Actinomycetes</taxon>
        <taxon>Micromonosporales</taxon>
        <taxon>Micromonosporaceae</taxon>
        <taxon>Dactylosporangium</taxon>
    </lineage>
</organism>
<keyword evidence="1" id="KW-1133">Transmembrane helix</keyword>
<evidence type="ECO:0000313" key="2">
    <source>
        <dbReference type="EMBL" id="GAA4244183.1"/>
    </source>
</evidence>
<accession>A0ABP8CW84</accession>
<dbReference type="EMBL" id="BAABAT010000001">
    <property type="protein sequence ID" value="GAA4244183.1"/>
    <property type="molecule type" value="Genomic_DNA"/>
</dbReference>
<comment type="caution">
    <text evidence="2">The sequence shown here is derived from an EMBL/GenBank/DDBJ whole genome shotgun (WGS) entry which is preliminary data.</text>
</comment>
<reference evidence="3" key="1">
    <citation type="journal article" date="2019" name="Int. J. Syst. Evol. Microbiol.">
        <title>The Global Catalogue of Microorganisms (GCM) 10K type strain sequencing project: providing services to taxonomists for standard genome sequencing and annotation.</title>
        <authorList>
            <consortium name="The Broad Institute Genomics Platform"/>
            <consortium name="The Broad Institute Genome Sequencing Center for Infectious Disease"/>
            <person name="Wu L."/>
            <person name="Ma J."/>
        </authorList>
    </citation>
    <scope>NUCLEOTIDE SEQUENCE [LARGE SCALE GENOMIC DNA]</scope>
    <source>
        <strain evidence="3">JCM 17441</strain>
    </source>
</reference>
<protein>
    <recommendedName>
        <fullName evidence="4">Peptidase MA-like domain-containing protein</fullName>
    </recommendedName>
</protein>
<feature type="transmembrane region" description="Helical" evidence="1">
    <location>
        <begin position="86"/>
        <end position="113"/>
    </location>
</feature>